<dbReference type="Proteomes" id="UP001417504">
    <property type="component" value="Unassembled WGS sequence"/>
</dbReference>
<evidence type="ECO:0000256" key="2">
    <source>
        <dbReference type="ARBA" id="ARBA00023015"/>
    </source>
</evidence>
<evidence type="ECO:0000256" key="5">
    <source>
        <dbReference type="SAM" id="MobiDB-lite"/>
    </source>
</evidence>
<evidence type="ECO:0000256" key="1">
    <source>
        <dbReference type="ARBA" id="ARBA00004123"/>
    </source>
</evidence>
<organism evidence="7 8">
    <name type="scientific">Stephania japonica</name>
    <dbReference type="NCBI Taxonomy" id="461633"/>
    <lineage>
        <taxon>Eukaryota</taxon>
        <taxon>Viridiplantae</taxon>
        <taxon>Streptophyta</taxon>
        <taxon>Embryophyta</taxon>
        <taxon>Tracheophyta</taxon>
        <taxon>Spermatophyta</taxon>
        <taxon>Magnoliopsida</taxon>
        <taxon>Ranunculales</taxon>
        <taxon>Menispermaceae</taxon>
        <taxon>Menispermoideae</taxon>
        <taxon>Cissampelideae</taxon>
        <taxon>Stephania</taxon>
    </lineage>
</organism>
<evidence type="ECO:0000256" key="3">
    <source>
        <dbReference type="ARBA" id="ARBA00023163"/>
    </source>
</evidence>
<dbReference type="CDD" id="cd11393">
    <property type="entry name" value="bHLH_AtbHLH_like"/>
    <property type="match status" value="1"/>
</dbReference>
<dbReference type="EMBL" id="JBBNAE010000009">
    <property type="protein sequence ID" value="KAK9097287.1"/>
    <property type="molecule type" value="Genomic_DNA"/>
</dbReference>
<dbReference type="GO" id="GO:0046983">
    <property type="term" value="F:protein dimerization activity"/>
    <property type="evidence" value="ECO:0007669"/>
    <property type="project" value="InterPro"/>
</dbReference>
<feature type="compositionally biased region" description="Polar residues" evidence="5">
    <location>
        <begin position="106"/>
        <end position="117"/>
    </location>
</feature>
<dbReference type="PROSITE" id="PS50888">
    <property type="entry name" value="BHLH"/>
    <property type="match status" value="1"/>
</dbReference>
<dbReference type="InterPro" id="IPR036638">
    <property type="entry name" value="HLH_DNA-bd_sf"/>
</dbReference>
<dbReference type="PANTHER" id="PTHR16223:SF171">
    <property type="entry name" value="BASIC HELIX-LOOP-HELIX (BHLH) DNA-BINDING SUPERFAMILY PROTEIN"/>
    <property type="match status" value="1"/>
</dbReference>
<dbReference type="InterPro" id="IPR045239">
    <property type="entry name" value="bHLH95_bHLH"/>
</dbReference>
<evidence type="ECO:0000313" key="7">
    <source>
        <dbReference type="EMBL" id="KAK9097287.1"/>
    </source>
</evidence>
<sequence length="238" mass="25832">MATNESLSDFGHHQTSLLELTGHCGTTSSTSGEYLSMLCFENHTVEDENGLLVYPGTETARKIFTAVNASNCESSASSSSGTTSLLTNKRSQSGERRKVNKRPKLGTQNQNSCSNARPSKGRKEKLGERITALQQLVSPFGKSDTASVLHEAMGYIRFLHDQVQVLSSSYLKPLTSPSGHLHELDKDREDGEKMEGSVKQDLRTRGLCLVPLAYTAHVANSNGADLWSSAMGKSSLNH</sequence>
<dbReference type="AlphaFoldDB" id="A0AAP0HTY5"/>
<feature type="domain" description="BHLH" evidence="6">
    <location>
        <begin position="110"/>
        <end position="159"/>
    </location>
</feature>
<comment type="subcellular location">
    <subcellularLocation>
        <location evidence="1">Nucleus</location>
    </subcellularLocation>
</comment>
<dbReference type="GO" id="GO:0000978">
    <property type="term" value="F:RNA polymerase II cis-regulatory region sequence-specific DNA binding"/>
    <property type="evidence" value="ECO:0007669"/>
    <property type="project" value="TreeGrafter"/>
</dbReference>
<proteinExistence type="predicted"/>
<protein>
    <recommendedName>
        <fullName evidence="6">BHLH domain-containing protein</fullName>
    </recommendedName>
</protein>
<dbReference type="SUPFAM" id="SSF47459">
    <property type="entry name" value="HLH, helix-loop-helix DNA-binding domain"/>
    <property type="match status" value="1"/>
</dbReference>
<name>A0AAP0HTY5_9MAGN</name>
<gene>
    <name evidence="7" type="ORF">Sjap_022784</name>
</gene>
<dbReference type="InterPro" id="IPR045843">
    <property type="entry name" value="IND-like"/>
</dbReference>
<keyword evidence="8" id="KW-1185">Reference proteome</keyword>
<keyword evidence="4" id="KW-0539">Nucleus</keyword>
<evidence type="ECO:0000256" key="4">
    <source>
        <dbReference type="ARBA" id="ARBA00023242"/>
    </source>
</evidence>
<feature type="region of interest" description="Disordered" evidence="5">
    <location>
        <begin position="72"/>
        <end position="125"/>
    </location>
</feature>
<dbReference type="InterPro" id="IPR011598">
    <property type="entry name" value="bHLH_dom"/>
</dbReference>
<dbReference type="PANTHER" id="PTHR16223">
    <property type="entry name" value="TRANSCRIPTION FACTOR BHLH83-RELATED"/>
    <property type="match status" value="1"/>
</dbReference>
<reference evidence="7 8" key="1">
    <citation type="submission" date="2024-01" db="EMBL/GenBank/DDBJ databases">
        <title>Genome assemblies of Stephania.</title>
        <authorList>
            <person name="Yang L."/>
        </authorList>
    </citation>
    <scope>NUCLEOTIDE SEQUENCE [LARGE SCALE GENOMIC DNA]</scope>
    <source>
        <strain evidence="7">QJT</strain>
        <tissue evidence="7">Leaf</tissue>
    </source>
</reference>
<feature type="compositionally biased region" description="Low complexity" evidence="5">
    <location>
        <begin position="72"/>
        <end position="88"/>
    </location>
</feature>
<evidence type="ECO:0000259" key="6">
    <source>
        <dbReference type="PROSITE" id="PS50888"/>
    </source>
</evidence>
<dbReference type="GO" id="GO:0000981">
    <property type="term" value="F:DNA-binding transcription factor activity, RNA polymerase II-specific"/>
    <property type="evidence" value="ECO:0007669"/>
    <property type="project" value="TreeGrafter"/>
</dbReference>
<keyword evidence="3" id="KW-0804">Transcription</keyword>
<accession>A0AAP0HTY5</accession>
<keyword evidence="2" id="KW-0805">Transcription regulation</keyword>
<comment type="caution">
    <text evidence="7">The sequence shown here is derived from an EMBL/GenBank/DDBJ whole genome shotgun (WGS) entry which is preliminary data.</text>
</comment>
<evidence type="ECO:0000313" key="8">
    <source>
        <dbReference type="Proteomes" id="UP001417504"/>
    </source>
</evidence>
<dbReference type="Gene3D" id="4.10.280.10">
    <property type="entry name" value="Helix-loop-helix DNA-binding domain"/>
    <property type="match status" value="1"/>
</dbReference>
<dbReference type="GO" id="GO:0005634">
    <property type="term" value="C:nucleus"/>
    <property type="evidence" value="ECO:0007669"/>
    <property type="project" value="UniProtKB-SubCell"/>
</dbReference>